<dbReference type="Proteomes" id="UP000244855">
    <property type="component" value="Unassembled WGS sequence"/>
</dbReference>
<proteinExistence type="predicted"/>
<dbReference type="EMBL" id="KZ805799">
    <property type="protein sequence ID" value="PVH91693.1"/>
    <property type="molecule type" value="Genomic_DNA"/>
</dbReference>
<reference evidence="2 3" key="1">
    <citation type="journal article" date="2018" name="Sci. Rep.">
        <title>Comparative genomics provides insights into the lifestyle and reveals functional heterogeneity of dark septate endophytic fungi.</title>
        <authorList>
            <person name="Knapp D.G."/>
            <person name="Nemeth J.B."/>
            <person name="Barry K."/>
            <person name="Hainaut M."/>
            <person name="Henrissat B."/>
            <person name="Johnson J."/>
            <person name="Kuo A."/>
            <person name="Lim J.H.P."/>
            <person name="Lipzen A."/>
            <person name="Nolan M."/>
            <person name="Ohm R.A."/>
            <person name="Tamas L."/>
            <person name="Grigoriev I.V."/>
            <person name="Spatafora J.W."/>
            <person name="Nagy L.G."/>
            <person name="Kovacs G.M."/>
        </authorList>
    </citation>
    <scope>NUCLEOTIDE SEQUENCE [LARGE SCALE GENOMIC DNA]</scope>
    <source>
        <strain evidence="2 3">DSE2036</strain>
    </source>
</reference>
<name>A0A2V1D2H9_9PLEO</name>
<evidence type="ECO:0000313" key="2">
    <source>
        <dbReference type="EMBL" id="PVH91693.1"/>
    </source>
</evidence>
<keyword evidence="3" id="KW-1185">Reference proteome</keyword>
<feature type="compositionally biased region" description="Polar residues" evidence="1">
    <location>
        <begin position="33"/>
        <end position="44"/>
    </location>
</feature>
<protein>
    <submittedName>
        <fullName evidence="2">Uncharacterized protein</fullName>
    </submittedName>
</protein>
<evidence type="ECO:0000256" key="1">
    <source>
        <dbReference type="SAM" id="MobiDB-lite"/>
    </source>
</evidence>
<gene>
    <name evidence="2" type="ORF">DM02DRAFT_620367</name>
</gene>
<dbReference type="AlphaFoldDB" id="A0A2V1D2H9"/>
<accession>A0A2V1D2H9</accession>
<feature type="region of interest" description="Disordered" evidence="1">
    <location>
        <begin position="23"/>
        <end position="44"/>
    </location>
</feature>
<evidence type="ECO:0000313" key="3">
    <source>
        <dbReference type="Proteomes" id="UP000244855"/>
    </source>
</evidence>
<sequence length="130" mass="14041">MVLQKASHVLPKRFYTDNARATSPLFGDDTASEPLSTQPDSVSTSPYMANSFPFDHLHTPPFFAVANTLPPGFNHPAPVPWPSSVFSPDEAPVPSALSLDSTICTSSPNSWDGKVDAFSYQALPTWNDGM</sequence>
<organism evidence="2 3">
    <name type="scientific">Periconia macrospinosa</name>
    <dbReference type="NCBI Taxonomy" id="97972"/>
    <lineage>
        <taxon>Eukaryota</taxon>
        <taxon>Fungi</taxon>
        <taxon>Dikarya</taxon>
        <taxon>Ascomycota</taxon>
        <taxon>Pezizomycotina</taxon>
        <taxon>Dothideomycetes</taxon>
        <taxon>Pleosporomycetidae</taxon>
        <taxon>Pleosporales</taxon>
        <taxon>Massarineae</taxon>
        <taxon>Periconiaceae</taxon>
        <taxon>Periconia</taxon>
    </lineage>
</organism>